<feature type="transmembrane region" description="Helical" evidence="7">
    <location>
        <begin position="246"/>
        <end position="267"/>
    </location>
</feature>
<evidence type="ECO:0000313" key="8">
    <source>
        <dbReference type="EMBL" id="WWC88238.1"/>
    </source>
</evidence>
<feature type="transmembrane region" description="Helical" evidence="7">
    <location>
        <begin position="518"/>
        <end position="538"/>
    </location>
</feature>
<dbReference type="Pfam" id="PF07690">
    <property type="entry name" value="MFS_1"/>
    <property type="match status" value="1"/>
</dbReference>
<dbReference type="AlphaFoldDB" id="A0AAX4JTU6"/>
<evidence type="ECO:0008006" key="10">
    <source>
        <dbReference type="Google" id="ProtNLM"/>
    </source>
</evidence>
<feature type="transmembrane region" description="Helical" evidence="7">
    <location>
        <begin position="488"/>
        <end position="506"/>
    </location>
</feature>
<evidence type="ECO:0000256" key="5">
    <source>
        <dbReference type="ARBA" id="ARBA00023136"/>
    </source>
</evidence>
<keyword evidence="4 7" id="KW-1133">Transmembrane helix</keyword>
<dbReference type="InterPro" id="IPR036259">
    <property type="entry name" value="MFS_trans_sf"/>
</dbReference>
<keyword evidence="3 7" id="KW-0812">Transmembrane</keyword>
<evidence type="ECO:0000256" key="2">
    <source>
        <dbReference type="ARBA" id="ARBA00022448"/>
    </source>
</evidence>
<dbReference type="InterPro" id="IPR011701">
    <property type="entry name" value="MFS"/>
</dbReference>
<protein>
    <recommendedName>
        <fullName evidence="10">Major facilitator superfamily (MFS) profile domain-containing protein</fullName>
    </recommendedName>
</protein>
<keyword evidence="5 7" id="KW-0472">Membrane</keyword>
<feature type="transmembrane region" description="Helical" evidence="7">
    <location>
        <begin position="449"/>
        <end position="467"/>
    </location>
</feature>
<dbReference type="GO" id="GO:0016020">
    <property type="term" value="C:membrane"/>
    <property type="evidence" value="ECO:0007669"/>
    <property type="project" value="UniProtKB-SubCell"/>
</dbReference>
<dbReference type="SUPFAM" id="SSF103473">
    <property type="entry name" value="MFS general substrate transporter"/>
    <property type="match status" value="1"/>
</dbReference>
<feature type="transmembrane region" description="Helical" evidence="7">
    <location>
        <begin position="392"/>
        <end position="415"/>
    </location>
</feature>
<reference evidence="8 9" key="1">
    <citation type="submission" date="2024-01" db="EMBL/GenBank/DDBJ databases">
        <title>Comparative genomics of Cryptococcus and Kwoniella reveals pathogenesis evolution and contrasting modes of karyotype evolution via chromosome fusion or intercentromeric recombination.</title>
        <authorList>
            <person name="Coelho M.A."/>
            <person name="David-Palma M."/>
            <person name="Shea T."/>
            <person name="Bowers K."/>
            <person name="McGinley-Smith S."/>
            <person name="Mohammad A.W."/>
            <person name="Gnirke A."/>
            <person name="Yurkov A.M."/>
            <person name="Nowrousian M."/>
            <person name="Sun S."/>
            <person name="Cuomo C.A."/>
            <person name="Heitman J."/>
        </authorList>
    </citation>
    <scope>NUCLEOTIDE SEQUENCE [LARGE SCALE GENOMIC DNA]</scope>
    <source>
        <strain evidence="8 9">CBS 6074</strain>
    </source>
</reference>
<dbReference type="GeneID" id="91093814"/>
<feature type="transmembrane region" description="Helical" evidence="7">
    <location>
        <begin position="360"/>
        <end position="380"/>
    </location>
</feature>
<dbReference type="GO" id="GO:0022857">
    <property type="term" value="F:transmembrane transporter activity"/>
    <property type="evidence" value="ECO:0007669"/>
    <property type="project" value="InterPro"/>
</dbReference>
<evidence type="ECO:0000256" key="6">
    <source>
        <dbReference type="SAM" id="MobiDB-lite"/>
    </source>
</evidence>
<organism evidence="8 9">
    <name type="scientific">Kwoniella dendrophila CBS 6074</name>
    <dbReference type="NCBI Taxonomy" id="1295534"/>
    <lineage>
        <taxon>Eukaryota</taxon>
        <taxon>Fungi</taxon>
        <taxon>Dikarya</taxon>
        <taxon>Basidiomycota</taxon>
        <taxon>Agaricomycotina</taxon>
        <taxon>Tremellomycetes</taxon>
        <taxon>Tremellales</taxon>
        <taxon>Cryptococcaceae</taxon>
        <taxon>Kwoniella</taxon>
    </lineage>
</organism>
<name>A0AAX4JTU6_9TREE</name>
<keyword evidence="9" id="KW-1185">Reference proteome</keyword>
<feature type="transmembrane region" description="Helical" evidence="7">
    <location>
        <begin position="279"/>
        <end position="300"/>
    </location>
</feature>
<dbReference type="Gene3D" id="1.20.1250.20">
    <property type="entry name" value="MFS general substrate transporter like domains"/>
    <property type="match status" value="1"/>
</dbReference>
<comment type="subcellular location">
    <subcellularLocation>
        <location evidence="1">Membrane</location>
        <topology evidence="1">Multi-pass membrane protein</topology>
    </subcellularLocation>
</comment>
<dbReference type="Proteomes" id="UP001355207">
    <property type="component" value="Chromosome 4"/>
</dbReference>
<gene>
    <name evidence="8" type="ORF">L201_003144</name>
</gene>
<accession>A0AAX4JTU6</accession>
<dbReference type="EMBL" id="CP144101">
    <property type="protein sequence ID" value="WWC88238.1"/>
    <property type="molecule type" value="Genomic_DNA"/>
</dbReference>
<feature type="region of interest" description="Disordered" evidence="6">
    <location>
        <begin position="16"/>
        <end position="44"/>
    </location>
</feature>
<sequence length="578" mass="66527">MSRSIDREGINADIDDKSLELNTPANGRVAPPLADRSKPYNSGKGPITDAIINFFRLKGQHRDSEALDDIATQVSVYGGEHAEYYKPREDWENIAAFDPDFRWTWREEQKAIRKVDWKIFTWILLMFLALDIDRANITNATADNLLKDLKLTQADYNLGNTLQNLGFLLSELPSQLISKRLGPNRWIPMQIIIFSIISGAQFWLKGRASFLACRFLIAAFQGGFIPDVILYLSYWYNKNDLPLRLAFFWSINYIADLLTAFLAVGLLKMRGIAGRSGWRWMFLIEGVFTLFIGIASFWFMPQAPTRTKSKLFPKGYVTDREEKIIVNRVIRDDPGKGGMHNRQALTLRMIFNSIMDWHMWPLYLIGLTYNLPSFPVKNYLQLSFKDLGFSTVNANLLTIPTTVISVFNIILISVISELVNNRSFVAMTEQVWFLPCIIALESLAKFNGWQYFAIATILLGFPYVHAIHVSWCSRNSGTIRTRTVSASLYNMFVQVSKIIGANIYQASDKPRYHKGNRVLIGIICYNMVILYPGTWLFYRFINKKRDKVWNNMTPDEKADYLETTKDEGNKRLDFRFAN</sequence>
<dbReference type="FunFam" id="1.20.1250.20:FF:000106">
    <property type="entry name" value="MFS transporter, putative"/>
    <property type="match status" value="1"/>
</dbReference>
<dbReference type="PANTHER" id="PTHR43791:SF65">
    <property type="entry name" value="MAJOR FACILITATOR SUPERFAMILY (MFS) PROFILE DOMAIN-CONTAINING PROTEIN-RELATED"/>
    <property type="match status" value="1"/>
</dbReference>
<evidence type="ECO:0000256" key="3">
    <source>
        <dbReference type="ARBA" id="ARBA00022692"/>
    </source>
</evidence>
<evidence type="ECO:0000256" key="1">
    <source>
        <dbReference type="ARBA" id="ARBA00004141"/>
    </source>
</evidence>
<feature type="transmembrane region" description="Helical" evidence="7">
    <location>
        <begin position="211"/>
        <end position="234"/>
    </location>
</feature>
<evidence type="ECO:0000256" key="7">
    <source>
        <dbReference type="SAM" id="Phobius"/>
    </source>
</evidence>
<proteinExistence type="predicted"/>
<evidence type="ECO:0000256" key="4">
    <source>
        <dbReference type="ARBA" id="ARBA00022989"/>
    </source>
</evidence>
<dbReference type="PANTHER" id="PTHR43791">
    <property type="entry name" value="PERMEASE-RELATED"/>
    <property type="match status" value="1"/>
</dbReference>
<evidence type="ECO:0000313" key="9">
    <source>
        <dbReference type="Proteomes" id="UP001355207"/>
    </source>
</evidence>
<dbReference type="RefSeq" id="XP_066075001.1">
    <property type="nucleotide sequence ID" value="XM_066218904.1"/>
</dbReference>
<feature type="transmembrane region" description="Helical" evidence="7">
    <location>
        <begin position="186"/>
        <end position="204"/>
    </location>
</feature>
<keyword evidence="2" id="KW-0813">Transport</keyword>